<dbReference type="SUPFAM" id="SSF53686">
    <property type="entry name" value="Tryptophan synthase beta subunit-like PLP-dependent enzymes"/>
    <property type="match status" value="1"/>
</dbReference>
<evidence type="ECO:0000259" key="5">
    <source>
        <dbReference type="Pfam" id="PF00291"/>
    </source>
</evidence>
<comment type="catalytic activity">
    <reaction evidence="4">
        <text>D-serine = pyruvate + NH4(+)</text>
        <dbReference type="Rhea" id="RHEA:13977"/>
        <dbReference type="ChEBI" id="CHEBI:15361"/>
        <dbReference type="ChEBI" id="CHEBI:28938"/>
        <dbReference type="ChEBI" id="CHEBI:35247"/>
        <dbReference type="EC" id="4.3.1.18"/>
    </reaction>
</comment>
<dbReference type="PANTHER" id="PTHR48078:SF9">
    <property type="entry name" value="D-SERINE DEHYDRATASE"/>
    <property type="match status" value="1"/>
</dbReference>
<organism evidence="6 7">
    <name type="scientific">Oceanobacillus locisalsi</name>
    <dbReference type="NCBI Taxonomy" id="546107"/>
    <lineage>
        <taxon>Bacteria</taxon>
        <taxon>Bacillati</taxon>
        <taxon>Bacillota</taxon>
        <taxon>Bacilli</taxon>
        <taxon>Bacillales</taxon>
        <taxon>Bacillaceae</taxon>
        <taxon>Oceanobacillus</taxon>
    </lineage>
</organism>
<dbReference type="InterPro" id="IPR011780">
    <property type="entry name" value="D_Ser_am_lyase"/>
</dbReference>
<evidence type="ECO:0000313" key="6">
    <source>
        <dbReference type="EMBL" id="MFD1065436.1"/>
    </source>
</evidence>
<evidence type="ECO:0000256" key="3">
    <source>
        <dbReference type="ARBA" id="ARBA00023239"/>
    </source>
</evidence>
<evidence type="ECO:0000256" key="4">
    <source>
        <dbReference type="HAMAP-Rule" id="MF_01030"/>
    </source>
</evidence>
<feature type="modified residue" description="N6-(pyridoxal phosphate)lysine" evidence="4">
    <location>
        <position position="121"/>
    </location>
</feature>
<dbReference type="InterPro" id="IPR050147">
    <property type="entry name" value="Ser/Thr_Dehydratase"/>
</dbReference>
<dbReference type="PROSITE" id="PS00165">
    <property type="entry name" value="DEHYDRATASE_SER_THR"/>
    <property type="match status" value="1"/>
</dbReference>
<keyword evidence="3 4" id="KW-0456">Lyase</keyword>
<feature type="domain" description="Tryptophan synthase beta chain-like PALP" evidence="5">
    <location>
        <begin position="100"/>
        <end position="400"/>
    </location>
</feature>
<dbReference type="GO" id="GO:0008721">
    <property type="term" value="F:D-serine ammonia-lyase activity"/>
    <property type="evidence" value="ECO:0007669"/>
    <property type="project" value="UniProtKB-EC"/>
</dbReference>
<sequence>MTTIKGKSIEEWMKKFPDLYPILNYIPFYWNNPYAKNDKEAFQHQPLQLKDIQDAEERLERFAPFIAKAYPETESTGGIIESPLEKGDRIKARIEAITGQQIPGTFYLKLDSHLPISGSIKARGGIYEVLKHAETLLLENQLLSAKDNYRKIAGDTYREFFSQYTILVGSTGNLGLSIGVISAKLGFRVIVHMSADAKQWKKNLLRERGVKVVEHVSDYSKAVEEGREEAEKDSKSYFIDDENSSDLFLGYTVAAIRLKKQLEAQEIQISPETPMHVYLPCGVGGGPGGVAFGLKVIFGDAVKCYFAEPTHSPCMLLGMMTSMHNAISVQDFGLDNQTAADGLAVGRASGFVGKVMESLIEGIYTVSDEEMFRLITEMMDVEGIHLEPSAVTGLMGPAYVVQNNTRVTEKDIHLIWATGGSMVPDDIKQADYQKGMEYKNNPDAT</sequence>
<reference evidence="7" key="1">
    <citation type="journal article" date="2019" name="Int. J. Syst. Evol. Microbiol.">
        <title>The Global Catalogue of Microorganisms (GCM) 10K type strain sequencing project: providing services to taxonomists for standard genome sequencing and annotation.</title>
        <authorList>
            <consortium name="The Broad Institute Genomics Platform"/>
            <consortium name="The Broad Institute Genome Sequencing Center for Infectious Disease"/>
            <person name="Wu L."/>
            <person name="Ma J."/>
        </authorList>
    </citation>
    <scope>NUCLEOTIDE SEQUENCE [LARGE SCALE GENOMIC DNA]</scope>
    <source>
        <strain evidence="7">CCUG 56608</strain>
    </source>
</reference>
<evidence type="ECO:0000313" key="7">
    <source>
        <dbReference type="Proteomes" id="UP001597041"/>
    </source>
</evidence>
<dbReference type="PANTHER" id="PTHR48078">
    <property type="entry name" value="THREONINE DEHYDRATASE, MITOCHONDRIAL-RELATED"/>
    <property type="match status" value="1"/>
</dbReference>
<dbReference type="RefSeq" id="WP_379591086.1">
    <property type="nucleotide sequence ID" value="NZ_JBHTKK010000004.1"/>
</dbReference>
<dbReference type="HAMAP" id="MF_01030">
    <property type="entry name" value="D_Ser_dehydrat"/>
    <property type="match status" value="1"/>
</dbReference>
<evidence type="ECO:0000256" key="1">
    <source>
        <dbReference type="ARBA" id="ARBA00001933"/>
    </source>
</evidence>
<dbReference type="InterPro" id="IPR001926">
    <property type="entry name" value="TrpB-like_PALP"/>
</dbReference>
<comment type="caution">
    <text evidence="6">The sequence shown here is derived from an EMBL/GenBank/DDBJ whole genome shotgun (WGS) entry which is preliminary data.</text>
</comment>
<comment type="similarity">
    <text evidence="4">Belongs to the serine/threonine dehydratase family. DsdA subfamily.</text>
</comment>
<evidence type="ECO:0000256" key="2">
    <source>
        <dbReference type="ARBA" id="ARBA00022898"/>
    </source>
</evidence>
<proteinExistence type="inferred from homology"/>
<dbReference type="NCBIfam" id="NF002823">
    <property type="entry name" value="PRK02991.1"/>
    <property type="match status" value="1"/>
</dbReference>
<gene>
    <name evidence="4" type="primary">dsdA</name>
    <name evidence="6" type="ORF">ACFQ19_05315</name>
</gene>
<dbReference type="InterPro" id="IPR000634">
    <property type="entry name" value="Ser/Thr_deHydtase_PyrdxlP-BS"/>
</dbReference>
<protein>
    <recommendedName>
        <fullName evidence="4">Probable D-serine dehydratase</fullName>
        <ecNumber evidence="4">4.3.1.18</ecNumber>
    </recommendedName>
    <alternativeName>
        <fullName evidence="4">D-serine deaminase</fullName>
        <shortName evidence="4">DSD</shortName>
    </alternativeName>
</protein>
<name>A0ABW3NFK4_9BACI</name>
<dbReference type="Pfam" id="PF00291">
    <property type="entry name" value="PALP"/>
    <property type="match status" value="1"/>
</dbReference>
<dbReference type="EMBL" id="JBHTKK010000004">
    <property type="protein sequence ID" value="MFD1065436.1"/>
    <property type="molecule type" value="Genomic_DNA"/>
</dbReference>
<dbReference type="NCBIfam" id="TIGR02035">
    <property type="entry name" value="D_Ser_am_lyase"/>
    <property type="match status" value="1"/>
</dbReference>
<dbReference type="Proteomes" id="UP001597041">
    <property type="component" value="Unassembled WGS sequence"/>
</dbReference>
<dbReference type="InterPro" id="IPR036052">
    <property type="entry name" value="TrpB-like_PALP_sf"/>
</dbReference>
<keyword evidence="2 4" id="KW-0663">Pyridoxal phosphate</keyword>
<accession>A0ABW3NFK4</accession>
<keyword evidence="7" id="KW-1185">Reference proteome</keyword>
<dbReference type="EC" id="4.3.1.18" evidence="4"/>
<dbReference type="Gene3D" id="3.40.50.1100">
    <property type="match status" value="2"/>
</dbReference>
<comment type="cofactor">
    <cofactor evidence="1 4">
        <name>pyridoxal 5'-phosphate</name>
        <dbReference type="ChEBI" id="CHEBI:597326"/>
    </cofactor>
</comment>